<proteinExistence type="predicted"/>
<dbReference type="AlphaFoldDB" id="A0A0F9E540"/>
<organism evidence="1">
    <name type="scientific">marine sediment metagenome</name>
    <dbReference type="NCBI Taxonomy" id="412755"/>
    <lineage>
        <taxon>unclassified sequences</taxon>
        <taxon>metagenomes</taxon>
        <taxon>ecological metagenomes</taxon>
    </lineage>
</organism>
<accession>A0A0F9E540</accession>
<evidence type="ECO:0000313" key="1">
    <source>
        <dbReference type="EMBL" id="KKL19138.1"/>
    </source>
</evidence>
<protein>
    <submittedName>
        <fullName evidence="1">Uncharacterized protein</fullName>
    </submittedName>
</protein>
<reference evidence="1" key="1">
    <citation type="journal article" date="2015" name="Nature">
        <title>Complex archaea that bridge the gap between prokaryotes and eukaryotes.</title>
        <authorList>
            <person name="Spang A."/>
            <person name="Saw J.H."/>
            <person name="Jorgensen S.L."/>
            <person name="Zaremba-Niedzwiedzka K."/>
            <person name="Martijn J."/>
            <person name="Lind A.E."/>
            <person name="van Eijk R."/>
            <person name="Schleper C."/>
            <person name="Guy L."/>
            <person name="Ettema T.J."/>
        </authorList>
    </citation>
    <scope>NUCLEOTIDE SEQUENCE</scope>
</reference>
<sequence>MSGSVSLGRHVTLETIGVEVFLNVDGIEGAPAYDTPVSVQARVLRQDKVLWLGDGSHTTTVLTVWFPQDTSPLPDHRARLEWEDEFFIIEQVKDVKDRNATLVHRRVRCRRE</sequence>
<dbReference type="EMBL" id="LAZR01038599">
    <property type="protein sequence ID" value="KKL19138.1"/>
    <property type="molecule type" value="Genomic_DNA"/>
</dbReference>
<gene>
    <name evidence="1" type="ORF">LCGC14_2468520</name>
</gene>
<name>A0A0F9E540_9ZZZZ</name>
<comment type="caution">
    <text evidence="1">The sequence shown here is derived from an EMBL/GenBank/DDBJ whole genome shotgun (WGS) entry which is preliminary data.</text>
</comment>